<evidence type="ECO:0000313" key="2">
    <source>
        <dbReference type="Proteomes" id="UP000287394"/>
    </source>
</evidence>
<reference evidence="1 2" key="1">
    <citation type="journal article" date="2019" name="Int. J. Syst. Evol. Microbiol.">
        <title>Capsulimonas corticalis gen. nov., sp. nov., an aerobic capsulated bacterium, of a novel bacterial order, Capsulimonadales ord. nov., of the class Armatimonadia of the phylum Armatimonadetes.</title>
        <authorList>
            <person name="Li J."/>
            <person name="Kudo C."/>
            <person name="Tonouchi A."/>
        </authorList>
    </citation>
    <scope>NUCLEOTIDE SEQUENCE [LARGE SCALE GENOMIC DNA]</scope>
    <source>
        <strain evidence="1 2">AX-7</strain>
    </source>
</reference>
<dbReference type="AlphaFoldDB" id="A0A402CTX0"/>
<protein>
    <submittedName>
        <fullName evidence="1">Uncharacterized protein</fullName>
    </submittedName>
</protein>
<organism evidence="1 2">
    <name type="scientific">Capsulimonas corticalis</name>
    <dbReference type="NCBI Taxonomy" id="2219043"/>
    <lineage>
        <taxon>Bacteria</taxon>
        <taxon>Bacillati</taxon>
        <taxon>Armatimonadota</taxon>
        <taxon>Armatimonadia</taxon>
        <taxon>Capsulimonadales</taxon>
        <taxon>Capsulimonadaceae</taxon>
        <taxon>Capsulimonas</taxon>
    </lineage>
</organism>
<gene>
    <name evidence="1" type="ORF">CCAX7_008060</name>
</gene>
<name>A0A402CTX0_9BACT</name>
<accession>A0A402CTX0</accession>
<dbReference type="Proteomes" id="UP000287394">
    <property type="component" value="Chromosome"/>
</dbReference>
<proteinExistence type="predicted"/>
<dbReference type="RefSeq" id="WP_119320818.1">
    <property type="nucleotide sequence ID" value="NZ_AP025739.1"/>
</dbReference>
<dbReference type="KEGG" id="ccot:CCAX7_008060"/>
<sequence>MTDSYEEEAPSSDEPYEGIVSLRYLGASVALALTFAIIARLGFILIGSNVFAFIGIWLIGQLILTVRGIALGVRGVRSWRGKCGLYGSILMVAIVIFMAWIIVGVMVNI</sequence>
<evidence type="ECO:0000313" key="1">
    <source>
        <dbReference type="EMBL" id="BDI28755.1"/>
    </source>
</evidence>
<dbReference type="EMBL" id="AP025739">
    <property type="protein sequence ID" value="BDI28755.1"/>
    <property type="molecule type" value="Genomic_DNA"/>
</dbReference>
<keyword evidence="2" id="KW-1185">Reference proteome</keyword>